<organism evidence="1 2">
    <name type="scientific">Acetatifactor muris</name>
    <dbReference type="NCBI Taxonomy" id="879566"/>
    <lineage>
        <taxon>Bacteria</taxon>
        <taxon>Bacillati</taxon>
        <taxon>Bacillota</taxon>
        <taxon>Clostridia</taxon>
        <taxon>Lachnospirales</taxon>
        <taxon>Lachnospiraceae</taxon>
        <taxon>Acetatifactor</taxon>
    </lineage>
</organism>
<keyword evidence="2" id="KW-1185">Reference proteome</keyword>
<gene>
    <name evidence="1" type="ORF">AMURIS_01486</name>
</gene>
<dbReference type="EMBL" id="OFSM01000006">
    <property type="protein sequence ID" value="SOY28775.1"/>
    <property type="molecule type" value="Genomic_DNA"/>
</dbReference>
<name>A0A2K4ZE80_9FIRM</name>
<protein>
    <submittedName>
        <fullName evidence="1">Uncharacterized protein</fullName>
    </submittedName>
</protein>
<proteinExistence type="predicted"/>
<dbReference type="AlphaFoldDB" id="A0A2K4ZE80"/>
<accession>A0A2K4ZE80</accession>
<reference evidence="1 2" key="1">
    <citation type="submission" date="2018-01" db="EMBL/GenBank/DDBJ databases">
        <authorList>
            <person name="Gaut B.S."/>
            <person name="Morton B.R."/>
            <person name="Clegg M.T."/>
            <person name="Duvall M.R."/>
        </authorList>
    </citation>
    <scope>NUCLEOTIDE SEQUENCE [LARGE SCALE GENOMIC DNA]</scope>
    <source>
        <strain evidence="1">GP69</strain>
    </source>
</reference>
<evidence type="ECO:0000313" key="1">
    <source>
        <dbReference type="EMBL" id="SOY28775.1"/>
    </source>
</evidence>
<sequence>MLHGLPRADNYGCNVCAFCHYWEGNAQLHSHGFYQVEFNERTKGRCLSIGGVPKPANYSACSRFQMSNEASKYVKR</sequence>
<evidence type="ECO:0000313" key="2">
    <source>
        <dbReference type="Proteomes" id="UP000236311"/>
    </source>
</evidence>
<dbReference type="Proteomes" id="UP000236311">
    <property type="component" value="Unassembled WGS sequence"/>
</dbReference>